<dbReference type="PROSITE" id="PS50048">
    <property type="entry name" value="ZN2_CY6_FUNGAL_2"/>
    <property type="match status" value="1"/>
</dbReference>
<evidence type="ECO:0000259" key="6">
    <source>
        <dbReference type="PROSITE" id="PS50048"/>
    </source>
</evidence>
<dbReference type="Proteomes" id="UP000249497">
    <property type="component" value="Unassembled WGS sequence"/>
</dbReference>
<evidence type="ECO:0000256" key="4">
    <source>
        <dbReference type="ARBA" id="ARBA00023242"/>
    </source>
</evidence>
<dbReference type="RefSeq" id="XP_025532661.1">
    <property type="nucleotide sequence ID" value="XM_025677608.1"/>
</dbReference>
<dbReference type="GO" id="GO:0008270">
    <property type="term" value="F:zinc ion binding"/>
    <property type="evidence" value="ECO:0007669"/>
    <property type="project" value="InterPro"/>
</dbReference>
<dbReference type="SUPFAM" id="SSF57701">
    <property type="entry name" value="Zn2/Cys6 DNA-binding domain"/>
    <property type="match status" value="1"/>
</dbReference>
<feature type="region of interest" description="Disordered" evidence="5">
    <location>
        <begin position="80"/>
        <end position="110"/>
    </location>
</feature>
<dbReference type="EMBL" id="KZ824771">
    <property type="protein sequence ID" value="RAH86767.1"/>
    <property type="molecule type" value="Genomic_DNA"/>
</dbReference>
<dbReference type="CDD" id="cd12148">
    <property type="entry name" value="fungal_TF_MHR"/>
    <property type="match status" value="1"/>
</dbReference>
<dbReference type="AlphaFoldDB" id="A0A8T8XEM1"/>
<evidence type="ECO:0000256" key="1">
    <source>
        <dbReference type="ARBA" id="ARBA00023015"/>
    </source>
</evidence>
<dbReference type="GO" id="GO:0000981">
    <property type="term" value="F:DNA-binding transcription factor activity, RNA polymerase II-specific"/>
    <property type="evidence" value="ECO:0007669"/>
    <property type="project" value="InterPro"/>
</dbReference>
<proteinExistence type="predicted"/>
<dbReference type="OrthoDB" id="2740448at2759"/>
<keyword evidence="4" id="KW-0539">Nucleus</keyword>
<feature type="compositionally biased region" description="Low complexity" evidence="5">
    <location>
        <begin position="86"/>
        <end position="106"/>
    </location>
</feature>
<dbReference type="PANTHER" id="PTHR46910:SF5">
    <property type="entry name" value="ZN(II)2CYS6 TRANSCRIPTION FACTOR (EUROFUNG)"/>
    <property type="match status" value="1"/>
</dbReference>
<evidence type="ECO:0000256" key="3">
    <source>
        <dbReference type="ARBA" id="ARBA00023163"/>
    </source>
</evidence>
<feature type="domain" description="Zn(2)-C6 fungal-type" evidence="6">
    <location>
        <begin position="6"/>
        <end position="36"/>
    </location>
</feature>
<evidence type="ECO:0000313" key="8">
    <source>
        <dbReference type="Proteomes" id="UP000249497"/>
    </source>
</evidence>
<dbReference type="CDD" id="cd00067">
    <property type="entry name" value="GAL4"/>
    <property type="match status" value="1"/>
</dbReference>
<dbReference type="GeneID" id="37181301"/>
<accession>A0A8T8XEM1</accession>
<keyword evidence="1" id="KW-0805">Transcription regulation</keyword>
<dbReference type="PANTHER" id="PTHR46910">
    <property type="entry name" value="TRANSCRIPTION FACTOR PDR1"/>
    <property type="match status" value="1"/>
</dbReference>
<dbReference type="InterPro" id="IPR036864">
    <property type="entry name" value="Zn2-C6_fun-type_DNA-bd_sf"/>
</dbReference>
<dbReference type="GO" id="GO:0009893">
    <property type="term" value="P:positive regulation of metabolic process"/>
    <property type="evidence" value="ECO:0007669"/>
    <property type="project" value="UniProtKB-ARBA"/>
</dbReference>
<keyword evidence="3" id="KW-0804">Transcription</keyword>
<evidence type="ECO:0000313" key="7">
    <source>
        <dbReference type="EMBL" id="RAH86767.1"/>
    </source>
</evidence>
<keyword evidence="8" id="KW-1185">Reference proteome</keyword>
<gene>
    <name evidence="7" type="ORF">BO86DRAFT_72954</name>
</gene>
<dbReference type="SMART" id="SM00066">
    <property type="entry name" value="GAL4"/>
    <property type="match status" value="1"/>
</dbReference>
<evidence type="ECO:0000256" key="2">
    <source>
        <dbReference type="ARBA" id="ARBA00023125"/>
    </source>
</evidence>
<dbReference type="InterPro" id="IPR001138">
    <property type="entry name" value="Zn2Cys6_DnaBD"/>
</dbReference>
<dbReference type="InterPro" id="IPR050987">
    <property type="entry name" value="AtrR-like"/>
</dbReference>
<keyword evidence="2" id="KW-0238">DNA-binding</keyword>
<name>A0A8T8XEM1_ASPJA</name>
<reference evidence="7 8" key="1">
    <citation type="submission" date="2018-02" db="EMBL/GenBank/DDBJ databases">
        <title>The genomes of Aspergillus section Nigri reveals drivers in fungal speciation.</title>
        <authorList>
            <consortium name="DOE Joint Genome Institute"/>
            <person name="Vesth T.C."/>
            <person name="Nybo J."/>
            <person name="Theobald S."/>
            <person name="Brandl J."/>
            <person name="Frisvad J.C."/>
            <person name="Nielsen K.F."/>
            <person name="Lyhne E.K."/>
            <person name="Kogle M.E."/>
            <person name="Kuo A."/>
            <person name="Riley R."/>
            <person name="Clum A."/>
            <person name="Nolan M."/>
            <person name="Lipzen A."/>
            <person name="Salamov A."/>
            <person name="Henrissat B."/>
            <person name="Wiebenga A."/>
            <person name="De vries R.P."/>
            <person name="Grigoriev I.V."/>
            <person name="Mortensen U.H."/>
            <person name="Andersen M.R."/>
            <person name="Baker S.E."/>
        </authorList>
    </citation>
    <scope>NUCLEOTIDE SEQUENCE [LARGE SCALE GENOMIC DNA]</scope>
    <source>
        <strain evidence="7 8">CBS 114.51</strain>
    </source>
</reference>
<sequence length="586" mass="67025">MTQPLSCTRCQAKKIRCNRADPRCDKCAAAGAQCAYLPRKQRTIRRRALHDRDILQEILRRLERLEDHCRLSQNVTEEVESHRSISVDSETISSSESSATDSPQSAQSPTGQAIVQGLLARVKDDRIRSRLQSHVFCAIDKVGSHFFENPRCMRAMDAAIAGIEQLETTPPDPSPLCIPKETAKKWINQYFNNYQFEGFRIPLEKDFVLAMPDLIDSPHVQLDATSQIIYYNVLFQSFMLDSEEVEGRGRTVQALCGKCLMLSEEWLGHMQNTTADLFAAFMMMSVTLESCDSDLSWKIFKAACPVARALGYFSVDEDRHYPHRKPPLAGDSQHEEIERNRMRFEFWHILRTESHFRLSFGKPPIIAGGSWAVNFPDPTITGVDHESTRFIQIHFLASMRLTIVTMRYLDIMATNPDPHTADYNDTMDGLVAEVQKIMSDWNPEELLSSTTNRIDTWFCVDILFSSYKMLIVFYQSKPSHRDSHRLPYHTVDIARKSLLMSRSLMETTPRPYWGISLVLLHQSIPLYVLCYDILGCYDREDVAADVALITWFDDYVAVASKDRAELKAISLVVREMTRACQEVLGH</sequence>
<dbReference type="Gene3D" id="4.10.240.10">
    <property type="entry name" value="Zn(2)-C6 fungal-type DNA-binding domain"/>
    <property type="match status" value="1"/>
</dbReference>
<dbReference type="GO" id="GO:0003677">
    <property type="term" value="F:DNA binding"/>
    <property type="evidence" value="ECO:0007669"/>
    <property type="project" value="UniProtKB-KW"/>
</dbReference>
<organism evidence="7 8">
    <name type="scientific">Aspergillus japonicus CBS 114.51</name>
    <dbReference type="NCBI Taxonomy" id="1448312"/>
    <lineage>
        <taxon>Eukaryota</taxon>
        <taxon>Fungi</taxon>
        <taxon>Dikarya</taxon>
        <taxon>Ascomycota</taxon>
        <taxon>Pezizomycotina</taxon>
        <taxon>Eurotiomycetes</taxon>
        <taxon>Eurotiomycetidae</taxon>
        <taxon>Eurotiales</taxon>
        <taxon>Aspergillaceae</taxon>
        <taxon>Aspergillus</taxon>
        <taxon>Aspergillus subgen. Circumdati</taxon>
    </lineage>
</organism>
<protein>
    <submittedName>
        <fullName evidence="7">Fungal-specific transcription factor</fullName>
    </submittedName>
</protein>
<dbReference type="Pfam" id="PF00172">
    <property type="entry name" value="Zn_clus"/>
    <property type="match status" value="1"/>
</dbReference>
<evidence type="ECO:0000256" key="5">
    <source>
        <dbReference type="SAM" id="MobiDB-lite"/>
    </source>
</evidence>